<keyword evidence="1" id="KW-0732">Signal</keyword>
<organism evidence="2 3">
    <name type="scientific">Chitinophaga caeni</name>
    <dbReference type="NCBI Taxonomy" id="2029983"/>
    <lineage>
        <taxon>Bacteria</taxon>
        <taxon>Pseudomonadati</taxon>
        <taxon>Bacteroidota</taxon>
        <taxon>Chitinophagia</taxon>
        <taxon>Chitinophagales</taxon>
        <taxon>Chitinophagaceae</taxon>
        <taxon>Chitinophaga</taxon>
    </lineage>
</organism>
<proteinExistence type="predicted"/>
<sequence length="268" mass="30900">MVQRIRIISRITLLCLACLSFEFLHAQHFMIDADTEFSWLSKLDVQDASQKMKGQILNAVVRKKPREMLQDVNYLVTVLYFPRKVDVAEGNHVSMKTWLDKFPEGQAAFNANITNFKAYTPKNYIVDSVLYIKENGQSVALKGTVVIRVYLMKHYYQAVNLQTNNFIINIKAKKTKLTSENGIPKLVDKVMDCDYDDKIFLVDEVEGKYNFVKSGNICRECLYNDKPEEFTFDPLKGIISYNGFLPVGPVTADGRYNNSKLYYHFKPI</sequence>
<reference evidence="2 3" key="1">
    <citation type="submission" date="2017-10" db="EMBL/GenBank/DDBJ databases">
        <title>Paenichitinophaga pekingensis gen. nov., sp. nov., isolated from activated sludge.</title>
        <authorList>
            <person name="Jin D."/>
            <person name="Kong X."/>
            <person name="Deng Y."/>
            <person name="Bai Z."/>
        </authorList>
    </citation>
    <scope>NUCLEOTIDE SEQUENCE [LARGE SCALE GENOMIC DNA]</scope>
    <source>
        <strain evidence="2 3">13</strain>
    </source>
</reference>
<dbReference type="EMBL" id="CP023777">
    <property type="protein sequence ID" value="ATL46698.1"/>
    <property type="molecule type" value="Genomic_DNA"/>
</dbReference>
<name>A0A291QRS7_9BACT</name>
<dbReference type="AlphaFoldDB" id="A0A291QRS7"/>
<evidence type="ECO:0000256" key="1">
    <source>
        <dbReference type="SAM" id="SignalP"/>
    </source>
</evidence>
<feature type="signal peptide" evidence="1">
    <location>
        <begin position="1"/>
        <end position="26"/>
    </location>
</feature>
<dbReference type="Proteomes" id="UP000220133">
    <property type="component" value="Chromosome"/>
</dbReference>
<evidence type="ECO:0000313" key="3">
    <source>
        <dbReference type="Proteomes" id="UP000220133"/>
    </source>
</evidence>
<gene>
    <name evidence="2" type="ORF">COR50_05605</name>
</gene>
<protein>
    <submittedName>
        <fullName evidence="2">Uncharacterized protein</fullName>
    </submittedName>
</protein>
<dbReference type="KEGG" id="cbae:COR50_05605"/>
<accession>A0A291QRS7</accession>
<keyword evidence="3" id="KW-1185">Reference proteome</keyword>
<dbReference type="OrthoDB" id="9829570at2"/>
<feature type="chain" id="PRO_5013285046" evidence="1">
    <location>
        <begin position="27"/>
        <end position="268"/>
    </location>
</feature>
<evidence type="ECO:0000313" key="2">
    <source>
        <dbReference type="EMBL" id="ATL46698.1"/>
    </source>
</evidence>
<dbReference type="RefSeq" id="WP_098193086.1">
    <property type="nucleotide sequence ID" value="NZ_CP023777.1"/>
</dbReference>